<dbReference type="EMBL" id="JBJQND010000004">
    <property type="protein sequence ID" value="KAL3879664.1"/>
    <property type="molecule type" value="Genomic_DNA"/>
</dbReference>
<dbReference type="PANTHER" id="PTHR16253">
    <property type="entry name" value="TETRATRICOPEPTIDE REPEAT PROTEIN 22"/>
    <property type="match status" value="1"/>
</dbReference>
<accession>A0ABD3X0A1</accession>
<sequence>MTAKNKCTKLITKLDQVPFSFNINVKDLTQRQAKILLLKLRREYECQEYEHHEEIKRYFNLTTYLHYVCRNVNEAKQYNREALKLDPEGIVALGNKAWMHYRENNNNEDLKKLVNIIKKVEALCSNREKFLVAKSEIAYSYARFGMMYYKQAESIYQEVLAEVTDGDKLPTVLWQYGCGLLNRRILAQAIYGFKENAQENEGRIMRAACLLFKVATNGKYYRLVARAWAELGNLTFAQKRNPKWKTLIPTELTVLSADRMFKYAVSTNRQISDTPVLEQCANHFKRLRKYDKCEILLRNALRRKKSSRAYQWLAEVLKVQFMEKLNPRNEGPLNWLPDCVKTREILQTYNAAIETEQNLTAMGRKGTFLMEMGKIMEAVDVFENLYSLVNTTEVQPEEFDHNVRVFCQINLAKCLLCLSIDDETTTLAKHFLRFSIDMAVSVRRNREQSRNHTENQSPATSSMTKPEFDGPELPRLSKLLKHAVEEMWKLIRESKKTIESMIDEIALCTLTEDTDRVSQLCREIEGMNIDTVDQFKFVQVLIRNRKFGKGLFYLHQMIISGTWPQEMNEFAIESYVDGAMDALNKDEWDSAGSILREAFDLKFPKEGITSKGKHLDIFVFANECKRDVTWSLQNIFGHLTKLQIASCFDMMHSGLISKSIEKNIEQSSIIAILLDEGDLTDSDPDSTCFQWLVESIQLMQRDCKEQKVLIVITLSERIVIPSCLRNVSRLVLTEPLHNVQEWMHNFFRHTLIQKDL</sequence>
<evidence type="ECO:0000313" key="3">
    <source>
        <dbReference type="Proteomes" id="UP001634394"/>
    </source>
</evidence>
<dbReference type="InterPro" id="IPR042342">
    <property type="entry name" value="TTC22"/>
</dbReference>
<dbReference type="Proteomes" id="UP001634394">
    <property type="component" value="Unassembled WGS sequence"/>
</dbReference>
<evidence type="ECO:0000256" key="1">
    <source>
        <dbReference type="SAM" id="MobiDB-lite"/>
    </source>
</evidence>
<dbReference type="PANTHER" id="PTHR16253:SF0">
    <property type="entry name" value="TETRATRICOPEPTIDE REPEAT PROTEIN 22"/>
    <property type="match status" value="1"/>
</dbReference>
<feature type="compositionally biased region" description="Polar residues" evidence="1">
    <location>
        <begin position="454"/>
        <end position="464"/>
    </location>
</feature>
<proteinExistence type="predicted"/>
<organism evidence="2 3">
    <name type="scientific">Sinanodonta woodiana</name>
    <name type="common">Chinese pond mussel</name>
    <name type="synonym">Anodonta woodiana</name>
    <dbReference type="NCBI Taxonomy" id="1069815"/>
    <lineage>
        <taxon>Eukaryota</taxon>
        <taxon>Metazoa</taxon>
        <taxon>Spiralia</taxon>
        <taxon>Lophotrochozoa</taxon>
        <taxon>Mollusca</taxon>
        <taxon>Bivalvia</taxon>
        <taxon>Autobranchia</taxon>
        <taxon>Heteroconchia</taxon>
        <taxon>Palaeoheterodonta</taxon>
        <taxon>Unionida</taxon>
        <taxon>Unionoidea</taxon>
        <taxon>Unionidae</taxon>
        <taxon>Unioninae</taxon>
        <taxon>Sinanodonta</taxon>
    </lineage>
</organism>
<reference evidence="2 3" key="1">
    <citation type="submission" date="2024-11" db="EMBL/GenBank/DDBJ databases">
        <title>Chromosome-level genome assembly of the freshwater bivalve Anodonta woodiana.</title>
        <authorList>
            <person name="Chen X."/>
        </authorList>
    </citation>
    <scope>NUCLEOTIDE SEQUENCE [LARGE SCALE GENOMIC DNA]</scope>
    <source>
        <strain evidence="2">MN2024</strain>
        <tissue evidence="2">Gills</tissue>
    </source>
</reference>
<dbReference type="SUPFAM" id="SSF48452">
    <property type="entry name" value="TPR-like"/>
    <property type="match status" value="1"/>
</dbReference>
<feature type="region of interest" description="Disordered" evidence="1">
    <location>
        <begin position="445"/>
        <end position="468"/>
    </location>
</feature>
<comment type="caution">
    <text evidence="2">The sequence shown here is derived from an EMBL/GenBank/DDBJ whole genome shotgun (WGS) entry which is preliminary data.</text>
</comment>
<evidence type="ECO:0000313" key="2">
    <source>
        <dbReference type="EMBL" id="KAL3879664.1"/>
    </source>
</evidence>
<protein>
    <submittedName>
        <fullName evidence="2">Uncharacterized protein</fullName>
    </submittedName>
</protein>
<keyword evidence="3" id="KW-1185">Reference proteome</keyword>
<dbReference type="Gene3D" id="1.25.40.10">
    <property type="entry name" value="Tetratricopeptide repeat domain"/>
    <property type="match status" value="2"/>
</dbReference>
<dbReference type="AlphaFoldDB" id="A0ABD3X0A1"/>
<gene>
    <name evidence="2" type="ORF">ACJMK2_031951</name>
</gene>
<dbReference type="InterPro" id="IPR011990">
    <property type="entry name" value="TPR-like_helical_dom_sf"/>
</dbReference>
<name>A0ABD3X0A1_SINWO</name>